<dbReference type="Pfam" id="PF13585">
    <property type="entry name" value="CHU_C"/>
    <property type="match status" value="1"/>
</dbReference>
<dbReference type="PANTHER" id="PTHR44337">
    <property type="entry name" value="CARCINOEMBRYONIC ANTIGEN-RELATED CELL ADHESION MOLECULE 8"/>
    <property type="match status" value="1"/>
</dbReference>
<dbReference type="AlphaFoldDB" id="A0A344TD75"/>
<evidence type="ECO:0000256" key="1">
    <source>
        <dbReference type="ARBA" id="ARBA00022729"/>
    </source>
</evidence>
<evidence type="ECO:0000313" key="7">
    <source>
        <dbReference type="Proteomes" id="UP000251993"/>
    </source>
</evidence>
<evidence type="ECO:0000259" key="5">
    <source>
        <dbReference type="PROSITE" id="PS50835"/>
    </source>
</evidence>
<dbReference type="OrthoDB" id="1490014at2"/>
<gene>
    <name evidence="6" type="ORF">DR864_02065</name>
</gene>
<keyword evidence="4" id="KW-0393">Immunoglobulin domain</keyword>
<dbReference type="InterPro" id="IPR035986">
    <property type="entry name" value="PKD_dom_sf"/>
</dbReference>
<proteinExistence type="predicted"/>
<evidence type="ECO:0000313" key="6">
    <source>
        <dbReference type="EMBL" id="AXE16596.1"/>
    </source>
</evidence>
<keyword evidence="1" id="KW-0732">Signal</keyword>
<evidence type="ECO:0000256" key="3">
    <source>
        <dbReference type="ARBA" id="ARBA00023180"/>
    </source>
</evidence>
<sequence length="603" mass="64797">MPKRYIIFFLWWLALQGRAQRNDCNLSINKPIVSVSKAGRPAVAALTTVCQDSLVQLNLKNYEKGTVVQWRLNNTDIPNAKDTILVIRNNQAGVYTCTVKNNVLCTNPVVSDPVAISLIPKPIVGPLMRGGFVGTPCVDGYEKLTVTATGNSSLSYQWLSENRPIERANSTSFDVIETGVYSVRVTDSDGCATVSGNLTVIPATPPKAEISASKGGFCAGENVTLFSTRGRTNVYQWMRDGQPIGGIKDTIIIAQAGVYSVKVTAPNSCSTTSLPITVIRHPEPVVSIESPGNEFCPGAALPLTAAGTDLKKFEWFMNGQPIKGASKNKFEVNVEGSYSVSIIDTNGCKAVAKAVEVKKVDKITVRIDSLPDFCGPFGNPIPLKGIPSGGFFSGTGVVNGAFDSKLAGVGEHVVTYIVQGALDCLNGEAQKKVIVSRPPTLNLGEDRIIFQGSSLSLDAELGIGYTYQWTPTAGVDNPVSPKALFRPEQTTTYHIVAMGPMGCLAEDSITINVFSGVYVPDVFTPNGDGQNDTWELKGLELYPQAQITIFNRWGQAVFYETGEAPKPFDGTFNGNVLPVGEYAYVILTEPNGHVLRGKVLLLR</sequence>
<dbReference type="InterPro" id="IPR026341">
    <property type="entry name" value="T9SS_type_B"/>
</dbReference>
<dbReference type="EMBL" id="CP030850">
    <property type="protein sequence ID" value="AXE16596.1"/>
    <property type="molecule type" value="Genomic_DNA"/>
</dbReference>
<evidence type="ECO:0000256" key="2">
    <source>
        <dbReference type="ARBA" id="ARBA00023157"/>
    </source>
</evidence>
<keyword evidence="3" id="KW-0325">Glycoprotein</keyword>
<reference evidence="6 7" key="1">
    <citation type="submission" date="2018-07" db="EMBL/GenBank/DDBJ databases">
        <title>Genome sequencing of Runella.</title>
        <authorList>
            <person name="Baek M.-G."/>
            <person name="Yi H."/>
        </authorList>
    </citation>
    <scope>NUCLEOTIDE SEQUENCE [LARGE SCALE GENOMIC DNA]</scope>
    <source>
        <strain evidence="6 7">HYN0085</strain>
    </source>
</reference>
<dbReference type="SUPFAM" id="SSF48726">
    <property type="entry name" value="Immunoglobulin"/>
    <property type="match status" value="1"/>
</dbReference>
<dbReference type="InterPro" id="IPR052598">
    <property type="entry name" value="IgSF_CEA-related"/>
</dbReference>
<accession>A0A344TD75</accession>
<name>A0A344TD75_9BACT</name>
<dbReference type="SUPFAM" id="SSF49299">
    <property type="entry name" value="PKD domain"/>
    <property type="match status" value="1"/>
</dbReference>
<dbReference type="NCBIfam" id="TIGR04131">
    <property type="entry name" value="Bac_Flav_CTERM"/>
    <property type="match status" value="1"/>
</dbReference>
<dbReference type="InterPro" id="IPR013783">
    <property type="entry name" value="Ig-like_fold"/>
</dbReference>
<dbReference type="InterPro" id="IPR036179">
    <property type="entry name" value="Ig-like_dom_sf"/>
</dbReference>
<protein>
    <recommendedName>
        <fullName evidence="5">Ig-like domain-containing protein</fullName>
    </recommendedName>
</protein>
<feature type="domain" description="Ig-like" evidence="5">
    <location>
        <begin position="31"/>
        <end position="117"/>
    </location>
</feature>
<dbReference type="InterPro" id="IPR007110">
    <property type="entry name" value="Ig-like_dom"/>
</dbReference>
<keyword evidence="2" id="KW-1015">Disulfide bond</keyword>
<dbReference type="Proteomes" id="UP000251993">
    <property type="component" value="Chromosome"/>
</dbReference>
<organism evidence="6 7">
    <name type="scientific">Runella rosea</name>
    <dbReference type="NCBI Taxonomy" id="2259595"/>
    <lineage>
        <taxon>Bacteria</taxon>
        <taxon>Pseudomonadati</taxon>
        <taxon>Bacteroidota</taxon>
        <taxon>Cytophagia</taxon>
        <taxon>Cytophagales</taxon>
        <taxon>Spirosomataceae</taxon>
        <taxon>Runella</taxon>
    </lineage>
</organism>
<dbReference type="PANTHER" id="PTHR44337:SF25">
    <property type="entry name" value="HEMICENTIN-1-LIKE"/>
    <property type="match status" value="1"/>
</dbReference>
<dbReference type="RefSeq" id="WP_114065383.1">
    <property type="nucleotide sequence ID" value="NZ_CP030850.1"/>
</dbReference>
<dbReference type="PROSITE" id="PS50835">
    <property type="entry name" value="IG_LIKE"/>
    <property type="match status" value="1"/>
</dbReference>
<evidence type="ECO:0000256" key="4">
    <source>
        <dbReference type="ARBA" id="ARBA00023319"/>
    </source>
</evidence>
<dbReference type="Gene3D" id="2.60.40.10">
    <property type="entry name" value="Immunoglobulins"/>
    <property type="match status" value="3"/>
</dbReference>
<keyword evidence="7" id="KW-1185">Reference proteome</keyword>
<dbReference type="KEGG" id="run:DR864_02065"/>